<dbReference type="AlphaFoldDB" id="A0A023EZ02"/>
<name>A0A023EZ02_TRIIF</name>
<sequence>MMILKSRSLLCLVIFYSRDTSGKSSLRDTFPEFTLTCTWVVKFNLWSRVIAKYLTLLVQGIKVLLYLSVDC</sequence>
<dbReference type="EMBL" id="GBBI01004761">
    <property type="protein sequence ID" value="JAC13951.1"/>
    <property type="molecule type" value="mRNA"/>
</dbReference>
<accession>A0A023EZ02</accession>
<protein>
    <submittedName>
        <fullName evidence="1">Putative secreted protein</fullName>
    </submittedName>
</protein>
<feature type="non-terminal residue" evidence="1">
    <location>
        <position position="71"/>
    </location>
</feature>
<proteinExistence type="evidence at transcript level"/>
<reference evidence="1" key="1">
    <citation type="journal article" date="2014" name="PLoS Negl. Trop. Dis.">
        <title>An updated insight into the Sialotranscriptome of Triatoma infestans: developmental stage and geographic variations.</title>
        <authorList>
            <person name="Schwarz A."/>
            <person name="Medrano-Mercado N."/>
            <person name="Schaub G.A."/>
            <person name="Struchiner C.J."/>
            <person name="Bargues M.D."/>
            <person name="Levy M.Z."/>
            <person name="Ribeiro J.M."/>
        </authorList>
    </citation>
    <scope>NUCLEOTIDE SEQUENCE</scope>
    <source>
        <strain evidence="1">Chile</strain>
        <tissue evidence="1">Salivary glands</tissue>
    </source>
</reference>
<evidence type="ECO:0000313" key="1">
    <source>
        <dbReference type="EMBL" id="JAC13951.1"/>
    </source>
</evidence>
<organism evidence="1">
    <name type="scientific">Triatoma infestans</name>
    <name type="common">Assassin bug</name>
    <dbReference type="NCBI Taxonomy" id="30076"/>
    <lineage>
        <taxon>Eukaryota</taxon>
        <taxon>Metazoa</taxon>
        <taxon>Ecdysozoa</taxon>
        <taxon>Arthropoda</taxon>
        <taxon>Hexapoda</taxon>
        <taxon>Insecta</taxon>
        <taxon>Pterygota</taxon>
        <taxon>Neoptera</taxon>
        <taxon>Paraneoptera</taxon>
        <taxon>Hemiptera</taxon>
        <taxon>Heteroptera</taxon>
        <taxon>Panheteroptera</taxon>
        <taxon>Cimicomorpha</taxon>
        <taxon>Reduviidae</taxon>
        <taxon>Triatominae</taxon>
        <taxon>Triatoma</taxon>
    </lineage>
</organism>